<dbReference type="EMBL" id="JAKROA010000005">
    <property type="protein sequence ID" value="KAL5106715.1"/>
    <property type="molecule type" value="Genomic_DNA"/>
</dbReference>
<comment type="caution">
    <text evidence="1">The sequence shown here is derived from an EMBL/GenBank/DDBJ whole genome shotgun (WGS) entry which is preliminary data.</text>
</comment>
<evidence type="ECO:0000313" key="2">
    <source>
        <dbReference type="Proteomes" id="UP001651158"/>
    </source>
</evidence>
<reference evidence="1 2" key="1">
    <citation type="journal article" date="2022" name="Front. Cell. Infect. Microbiol.">
        <title>The Genomes of Two Strains of Taenia crassiceps the Animal Model for the Study of Human Cysticercosis.</title>
        <authorList>
            <person name="Bobes R.J."/>
            <person name="Estrada K."/>
            <person name="Rios-Valencia D.G."/>
            <person name="Calderon-Gallegos A."/>
            <person name="de la Torre P."/>
            <person name="Carrero J.C."/>
            <person name="Sanchez-Flores A."/>
            <person name="Laclette J.P."/>
        </authorList>
    </citation>
    <scope>NUCLEOTIDE SEQUENCE [LARGE SCALE GENOMIC DNA]</scope>
    <source>
        <strain evidence="1">WFUcys</strain>
    </source>
</reference>
<evidence type="ECO:0000313" key="1">
    <source>
        <dbReference type="EMBL" id="KAL5106715.1"/>
    </source>
</evidence>
<keyword evidence="2" id="KW-1185">Reference proteome</keyword>
<gene>
    <name evidence="1" type="ORF">TcWFU_003461</name>
</gene>
<name>A0ABR4QAQ6_9CEST</name>
<organism evidence="1 2">
    <name type="scientific">Taenia crassiceps</name>
    <dbReference type="NCBI Taxonomy" id="6207"/>
    <lineage>
        <taxon>Eukaryota</taxon>
        <taxon>Metazoa</taxon>
        <taxon>Spiralia</taxon>
        <taxon>Lophotrochozoa</taxon>
        <taxon>Platyhelminthes</taxon>
        <taxon>Cestoda</taxon>
        <taxon>Eucestoda</taxon>
        <taxon>Cyclophyllidea</taxon>
        <taxon>Taeniidae</taxon>
        <taxon>Taenia</taxon>
    </lineage>
</organism>
<accession>A0ABR4QAQ6</accession>
<protein>
    <submittedName>
        <fullName evidence="1">Uncharacterized protein</fullName>
    </submittedName>
</protein>
<sequence>MCSLRLHMAHVTPLVTALKKSVLWHSSACLVQAMYTPCKRLNETLWTISHCGSINGSPRRHRNTCAAKVPPTLCTVTSIFPSTATSPPHMTRWLWCARCNEEDAPSYLDDDHTRPRNPIHFNHQAFQQSKCSVSPPPSAALTNLRVEVKATRQMHHDLAVICDEGVFAAAKTTKQILQCIRASHSQFRPIYAFSSVSMLHFSFGMPQLGPTVTETCGT</sequence>
<proteinExistence type="predicted"/>
<dbReference type="Proteomes" id="UP001651158">
    <property type="component" value="Unassembled WGS sequence"/>
</dbReference>